<evidence type="ECO:0000313" key="6">
    <source>
        <dbReference type="Proteomes" id="UP000186455"/>
    </source>
</evidence>
<dbReference type="InterPro" id="IPR003439">
    <property type="entry name" value="ABC_transporter-like_ATP-bd"/>
</dbReference>
<evidence type="ECO:0000256" key="3">
    <source>
        <dbReference type="SAM" id="MobiDB-lite"/>
    </source>
</evidence>
<dbReference type="PROSITE" id="PS00211">
    <property type="entry name" value="ABC_TRANSPORTER_1"/>
    <property type="match status" value="1"/>
</dbReference>
<evidence type="ECO:0000256" key="2">
    <source>
        <dbReference type="ARBA" id="ARBA00022840"/>
    </source>
</evidence>
<evidence type="ECO:0000259" key="4">
    <source>
        <dbReference type="PROSITE" id="PS50893"/>
    </source>
</evidence>
<dbReference type="GO" id="GO:0005524">
    <property type="term" value="F:ATP binding"/>
    <property type="evidence" value="ECO:0007669"/>
    <property type="project" value="UniProtKB-KW"/>
</dbReference>
<dbReference type="SMART" id="SM00382">
    <property type="entry name" value="AAA"/>
    <property type="match status" value="1"/>
</dbReference>
<evidence type="ECO:0000256" key="1">
    <source>
        <dbReference type="ARBA" id="ARBA00022741"/>
    </source>
</evidence>
<accession>A0A1Q4V9B4</accession>
<feature type="domain" description="ABC transporter" evidence="4">
    <location>
        <begin position="8"/>
        <end position="240"/>
    </location>
</feature>
<dbReference type="InterPro" id="IPR003593">
    <property type="entry name" value="AAA+_ATPase"/>
</dbReference>
<dbReference type="AlphaFoldDB" id="A0A1Q4V9B4"/>
<dbReference type="PROSITE" id="PS50893">
    <property type="entry name" value="ABC_TRANSPORTER_2"/>
    <property type="match status" value="2"/>
</dbReference>
<dbReference type="Proteomes" id="UP000186455">
    <property type="component" value="Unassembled WGS sequence"/>
</dbReference>
<dbReference type="STRING" id="1048205.AB852_16800"/>
<protein>
    <recommendedName>
        <fullName evidence="4">ABC transporter domain-containing protein</fullName>
    </recommendedName>
</protein>
<dbReference type="CDD" id="cd03215">
    <property type="entry name" value="ABC_Carb_Monos_II"/>
    <property type="match status" value="1"/>
</dbReference>
<dbReference type="PANTHER" id="PTHR43790">
    <property type="entry name" value="CARBOHYDRATE TRANSPORT ATP-BINDING PROTEIN MG119-RELATED"/>
    <property type="match status" value="1"/>
</dbReference>
<evidence type="ECO:0000313" key="5">
    <source>
        <dbReference type="EMBL" id="OKH94349.1"/>
    </source>
</evidence>
<dbReference type="EMBL" id="LFBV01000003">
    <property type="protein sequence ID" value="OKH94349.1"/>
    <property type="molecule type" value="Genomic_DNA"/>
</dbReference>
<feature type="compositionally biased region" description="Low complexity" evidence="3">
    <location>
        <begin position="279"/>
        <end position="302"/>
    </location>
</feature>
<dbReference type="RefSeq" id="WP_245876807.1">
    <property type="nucleotide sequence ID" value="NZ_LFBV01000003.1"/>
</dbReference>
<dbReference type="InterPro" id="IPR050107">
    <property type="entry name" value="ABC_carbohydrate_import_ATPase"/>
</dbReference>
<dbReference type="Gene3D" id="3.40.50.300">
    <property type="entry name" value="P-loop containing nucleotide triphosphate hydrolases"/>
    <property type="match status" value="2"/>
</dbReference>
<keyword evidence="1" id="KW-0547">Nucleotide-binding</keyword>
<gene>
    <name evidence="5" type="ORF">AB852_16800</name>
</gene>
<feature type="domain" description="ABC transporter" evidence="4">
    <location>
        <begin position="359"/>
        <end position="601"/>
    </location>
</feature>
<dbReference type="InterPro" id="IPR017871">
    <property type="entry name" value="ABC_transporter-like_CS"/>
</dbReference>
<dbReference type="SUPFAM" id="SSF52540">
    <property type="entry name" value="P-loop containing nucleoside triphosphate hydrolases"/>
    <property type="match status" value="2"/>
</dbReference>
<keyword evidence="6" id="KW-1185">Reference proteome</keyword>
<feature type="region of interest" description="Disordered" evidence="3">
    <location>
        <begin position="255"/>
        <end position="354"/>
    </location>
</feature>
<dbReference type="GO" id="GO:0016887">
    <property type="term" value="F:ATP hydrolysis activity"/>
    <property type="evidence" value="ECO:0007669"/>
    <property type="project" value="InterPro"/>
</dbReference>
<reference evidence="5 6" key="1">
    <citation type="submission" date="2015-06" db="EMBL/GenBank/DDBJ databases">
        <title>Cloning and characterization of the uncialamcin biosynthetic gene cluster.</title>
        <authorList>
            <person name="Yan X."/>
            <person name="Huang T."/>
            <person name="Ge H."/>
            <person name="Shen B."/>
        </authorList>
    </citation>
    <scope>NUCLEOTIDE SEQUENCE [LARGE SCALE GENOMIC DNA]</scope>
    <source>
        <strain evidence="5 6">DCA2648</strain>
    </source>
</reference>
<feature type="compositionally biased region" description="Gly residues" evidence="3">
    <location>
        <begin position="303"/>
        <end position="316"/>
    </location>
</feature>
<dbReference type="InterPro" id="IPR027417">
    <property type="entry name" value="P-loop_NTPase"/>
</dbReference>
<keyword evidence="2" id="KW-0067">ATP-binding</keyword>
<proteinExistence type="predicted"/>
<name>A0A1Q4V9B4_9ACTN</name>
<dbReference type="Pfam" id="PF00005">
    <property type="entry name" value="ABC_tran"/>
    <property type="match status" value="2"/>
</dbReference>
<organism evidence="5 6">
    <name type="scientific">Streptomyces uncialis</name>
    <dbReference type="NCBI Taxonomy" id="1048205"/>
    <lineage>
        <taxon>Bacteria</taxon>
        <taxon>Bacillati</taxon>
        <taxon>Actinomycetota</taxon>
        <taxon>Actinomycetes</taxon>
        <taxon>Kitasatosporales</taxon>
        <taxon>Streptomycetaceae</taxon>
        <taxon>Streptomyces</taxon>
    </lineage>
</organism>
<dbReference type="CDD" id="cd03216">
    <property type="entry name" value="ABC_Carb_Monos_I"/>
    <property type="match status" value="1"/>
</dbReference>
<sequence>MAADVPVLQMLGISKHFGSVRACGEVDLSVAAGEIHGLLGENGAGKSTLMKILLGLVVPDSGRVLLRGRDEDITDPLTAAARGIAMVHQHFSLVGPLTVWENIALGDRGRVDRDRVRAAVREVGERYGLAVDPDARVEDLSTGERQRVEIVKCLRRDPDVLVLDEPTSVLTLEESRDLFTVLRRAAADQGKAVILISHKLDEIVHATDRVTIMRQGRVVARRTTAGTDERSLAREMVGRELSKWTAATAVGALDALIEPGRTEPAGGSPVEVREEPDTEAPAATPAALPATSATPAATPGTAPTGGAGESGSGDGPGVSRTGAAYGSPLPAVPASRRADADPGPGSAGPPHPAATGVLLRVRDAHAVGPERIPLLRGLSLELRAGEILGIAGVEGNGQAAVGELFSSLLPLTSGSVEVDGTTVPAGRPGAMHDAGIGVIPEDRHASGCVLDMSVAENLVLADLRTVTRRGLLSRRRLVTRARELIERFEIATPSPDTPMRLLSGGNQQKVVLARELSARPRVLVAAQPTRGLDIGAIEYMTERLHEAARGGIAILLLSTELSEILTLSHRIAVIHRGTVVGGMDRADVDIERLGLMMGGQTA</sequence>
<comment type="caution">
    <text evidence="5">The sequence shown here is derived from an EMBL/GenBank/DDBJ whole genome shotgun (WGS) entry which is preliminary data.</text>
</comment>
<dbReference type="PANTHER" id="PTHR43790:SF4">
    <property type="entry name" value="GUANOSINE IMPORT ATP-BINDING PROTEIN NUPO"/>
    <property type="match status" value="1"/>
</dbReference>